<dbReference type="InterPro" id="IPR002554">
    <property type="entry name" value="PP2A_B56"/>
</dbReference>
<dbReference type="Proteomes" id="UP001187315">
    <property type="component" value="Unassembled WGS sequence"/>
</dbReference>
<dbReference type="InterPro" id="IPR015943">
    <property type="entry name" value="WD40/YVTN_repeat-like_dom_sf"/>
</dbReference>
<comment type="caution">
    <text evidence="8">The sequence shown here is derived from an EMBL/GenBank/DDBJ whole genome shotgun (WGS) entry which is preliminary data.</text>
</comment>
<evidence type="ECO:0000256" key="3">
    <source>
        <dbReference type="ARBA" id="ARBA00022737"/>
    </source>
</evidence>
<proteinExistence type="inferred from homology"/>
<dbReference type="Pfam" id="PF01603">
    <property type="entry name" value="B56"/>
    <property type="match status" value="1"/>
</dbReference>
<dbReference type="GO" id="GO:0072542">
    <property type="term" value="F:protein phosphatase activator activity"/>
    <property type="evidence" value="ECO:0007669"/>
    <property type="project" value="TreeGrafter"/>
</dbReference>
<dbReference type="GO" id="GO:0000159">
    <property type="term" value="C:protein phosphatase type 2A complex"/>
    <property type="evidence" value="ECO:0007669"/>
    <property type="project" value="InterPro"/>
</dbReference>
<evidence type="ECO:0000259" key="7">
    <source>
        <dbReference type="PROSITE" id="PS50041"/>
    </source>
</evidence>
<feature type="repeat" description="WD" evidence="5">
    <location>
        <begin position="866"/>
        <end position="907"/>
    </location>
</feature>
<dbReference type="SMART" id="SM00034">
    <property type="entry name" value="CLECT"/>
    <property type="match status" value="4"/>
</dbReference>
<dbReference type="InterPro" id="IPR019775">
    <property type="entry name" value="WD40_repeat_CS"/>
</dbReference>
<dbReference type="InterPro" id="IPR016187">
    <property type="entry name" value="CTDL_fold"/>
</dbReference>
<dbReference type="InterPro" id="IPR011989">
    <property type="entry name" value="ARM-like"/>
</dbReference>
<feature type="repeat" description="WD" evidence="5">
    <location>
        <begin position="614"/>
        <end position="649"/>
    </location>
</feature>
<keyword evidence="3" id="KW-0677">Repeat</keyword>
<gene>
    <name evidence="8" type="ORF">Q7C36_008313</name>
</gene>
<dbReference type="PROSITE" id="PS50294">
    <property type="entry name" value="WD_REPEATS_REGION"/>
    <property type="match status" value="3"/>
</dbReference>
<dbReference type="Pfam" id="PF00400">
    <property type="entry name" value="WD40"/>
    <property type="match status" value="3"/>
</dbReference>
<evidence type="ECO:0000256" key="5">
    <source>
        <dbReference type="PROSITE-ProRule" id="PRU00221"/>
    </source>
</evidence>
<accession>A0AA88T3X4</accession>
<name>A0AA88T3X4_TACVA</name>
<feature type="repeat" description="WD" evidence="5">
    <location>
        <begin position="714"/>
        <end position="756"/>
    </location>
</feature>
<dbReference type="GO" id="GO:0007165">
    <property type="term" value="P:signal transduction"/>
    <property type="evidence" value="ECO:0007669"/>
    <property type="project" value="InterPro"/>
</dbReference>
<comment type="similarity">
    <text evidence="1">Belongs to the phosphatase 2A regulatory subunit B56 family.</text>
</comment>
<evidence type="ECO:0000256" key="2">
    <source>
        <dbReference type="ARBA" id="ARBA00022574"/>
    </source>
</evidence>
<organism evidence="8 9">
    <name type="scientific">Tachysurus vachellii</name>
    <name type="common">Darkbarbel catfish</name>
    <name type="synonym">Pelteobagrus vachellii</name>
    <dbReference type="NCBI Taxonomy" id="175792"/>
    <lineage>
        <taxon>Eukaryota</taxon>
        <taxon>Metazoa</taxon>
        <taxon>Chordata</taxon>
        <taxon>Craniata</taxon>
        <taxon>Vertebrata</taxon>
        <taxon>Euteleostomi</taxon>
        <taxon>Actinopterygii</taxon>
        <taxon>Neopterygii</taxon>
        <taxon>Teleostei</taxon>
        <taxon>Ostariophysi</taxon>
        <taxon>Siluriformes</taxon>
        <taxon>Bagridae</taxon>
        <taxon>Tachysurus</taxon>
    </lineage>
</organism>
<evidence type="ECO:0000313" key="8">
    <source>
        <dbReference type="EMBL" id="KAK2853112.1"/>
    </source>
</evidence>
<feature type="domain" description="C-type lectin" evidence="7">
    <location>
        <begin position="25"/>
        <end position="133"/>
    </location>
</feature>
<dbReference type="GO" id="GO:0005829">
    <property type="term" value="C:cytosol"/>
    <property type="evidence" value="ECO:0007669"/>
    <property type="project" value="TreeGrafter"/>
</dbReference>
<dbReference type="SUPFAM" id="SSF50978">
    <property type="entry name" value="WD40 repeat-like"/>
    <property type="match status" value="1"/>
</dbReference>
<keyword evidence="9" id="KW-1185">Reference proteome</keyword>
<dbReference type="SUPFAM" id="SSF56436">
    <property type="entry name" value="C-type lectin-like"/>
    <property type="match status" value="4"/>
</dbReference>
<reference evidence="8" key="1">
    <citation type="submission" date="2023-08" db="EMBL/GenBank/DDBJ databases">
        <title>Pelteobagrus vachellii genome.</title>
        <authorList>
            <person name="Liu H."/>
        </authorList>
    </citation>
    <scope>NUCLEOTIDE SEQUENCE</scope>
    <source>
        <strain evidence="8">PRFRI_2022a</strain>
        <tissue evidence="8">Muscle</tissue>
    </source>
</reference>
<dbReference type="CDD" id="cd00037">
    <property type="entry name" value="CLECT"/>
    <property type="match status" value="1"/>
</dbReference>
<feature type="domain" description="C-type lectin" evidence="7">
    <location>
        <begin position="257"/>
        <end position="364"/>
    </location>
</feature>
<dbReference type="InterPro" id="IPR016024">
    <property type="entry name" value="ARM-type_fold"/>
</dbReference>
<evidence type="ECO:0000256" key="6">
    <source>
        <dbReference type="SAM" id="MobiDB-lite"/>
    </source>
</evidence>
<dbReference type="PROSITE" id="PS00678">
    <property type="entry name" value="WD_REPEATS_1"/>
    <property type="match status" value="1"/>
</dbReference>
<dbReference type="SMART" id="SM00320">
    <property type="entry name" value="WD40"/>
    <property type="match status" value="5"/>
</dbReference>
<feature type="compositionally biased region" description="Low complexity" evidence="6">
    <location>
        <begin position="940"/>
        <end position="949"/>
    </location>
</feature>
<evidence type="ECO:0000256" key="1">
    <source>
        <dbReference type="ARBA" id="ARBA00009745"/>
    </source>
</evidence>
<evidence type="ECO:0000256" key="4">
    <source>
        <dbReference type="ARBA" id="ARBA00023157"/>
    </source>
</evidence>
<dbReference type="PROSITE" id="PS00615">
    <property type="entry name" value="C_TYPE_LECTIN_1"/>
    <property type="match status" value="1"/>
</dbReference>
<dbReference type="InterPro" id="IPR016186">
    <property type="entry name" value="C-type_lectin-like/link_sf"/>
</dbReference>
<feature type="compositionally biased region" description="Basic residues" evidence="6">
    <location>
        <begin position="930"/>
        <end position="939"/>
    </location>
</feature>
<dbReference type="Gene3D" id="3.10.100.10">
    <property type="entry name" value="Mannose-Binding Protein A, subunit A"/>
    <property type="match status" value="4"/>
</dbReference>
<dbReference type="PROSITE" id="PS50041">
    <property type="entry name" value="C_TYPE_LECTIN_2"/>
    <property type="match status" value="4"/>
</dbReference>
<dbReference type="InterPro" id="IPR018378">
    <property type="entry name" value="C-type_lectin_CS"/>
</dbReference>
<feature type="domain" description="C-type lectin" evidence="7">
    <location>
        <begin position="128"/>
        <end position="243"/>
    </location>
</feature>
<dbReference type="InterPro" id="IPR001680">
    <property type="entry name" value="WD40_rpt"/>
</dbReference>
<evidence type="ECO:0000313" key="9">
    <source>
        <dbReference type="Proteomes" id="UP001187315"/>
    </source>
</evidence>
<dbReference type="Pfam" id="PF00059">
    <property type="entry name" value="Lectin_C"/>
    <property type="match status" value="4"/>
</dbReference>
<feature type="region of interest" description="Disordered" evidence="6">
    <location>
        <begin position="910"/>
        <end position="949"/>
    </location>
</feature>
<dbReference type="PROSITE" id="PS50082">
    <property type="entry name" value="WD_REPEATS_2"/>
    <property type="match status" value="3"/>
</dbReference>
<dbReference type="FunFam" id="1.25.10.10:FF:000010">
    <property type="entry name" value="Serine/threonine-protein phosphatase 2A 56 kDa regulatory subunit"/>
    <property type="match status" value="1"/>
</dbReference>
<sequence length="1377" mass="155639">MTSGRISTNIHEGSFSVGSSVPWQYFYVNQSMTWADAQTYCRANYIDLVTVGSMAEQNILTALVATAAPGYSGSVWLGLHRTWGWITGEPHLGQIPWLFGQPDEGNDGAACGVISSYGLGDWFCSTNHYFVCYDDSTTPNFVMVPLYKNWTNAEVYCRQYYTNLAVVTTSAEQQQVTSLLNGDAFIGLISARWSDYSFSAFRYWVGTSGRETGVVNKCVAMVISVSGKWNYFDCSTPYPFICYGVPSSPIQPVSRLYHAVRYLKTWPDAQRYCRARFTDLATVDSVGDVYSVMNQVDLSYTGLLWIGLQSAANTQWCWSAGDKALADYFNWAVNKPSGNFKCVSNMNGWWSDTDCQTQLYFVCYSEGEGYVMVNIYKTWQDAQSYCTSTYTDLAHIRSPWEQNQVNGVVGRWVSVWIGLFLDSWQWSDQWSSCFRNWALGPPSVGTAACSAVETGTFGRWTTDICTTPHSFVCYGDVDRMTKQQIMKIKLVFSAVTDLSDASVRAAIMNQIKQKMQANGMNQNISLRWRVRTDGSVFNKAEIRRFTESQYFYSTLMDSLEDTFEGLSISRRLQPDDPSYILDLSLSTIDLIAVSCSNHAVRLHAKETLRVLGEYQGHTGAVFGVRFSPSLPNLLFTGSSDGTVRSWDVRQPGSSVVRVFRSDPDHAYCSFDVSCNDTVVCAGTEQLGEDSFLVFWDSRMMGSGTKKDGLLGVYSESHSDDITAVCFHPKQADRLASGSTDGLVNVFDLSLGKEDDALVTTCNCDSSASALCWSGKNRDQLLCLTHDEGLQLWDLSRLDSDDSFTLFSSADARTLVSLPEGTSLDYFVGGMWLEEAARLVVLGGTHSGELHLLDCSSTELKLMKSLIGGHSSTVRCFQWDAVGNALLTGGEDGQLLQWKAGAEEISRIDRAMSSAATSPPSVDKVDGFSRKSVRKAKQKRSQSSSQFRSQGKPIELIPLPLLKDVPAVEQPDLFLKKLQQCCTVFDFMDTLSDLKMKEYKRSTLNELVDYVTVSRGYLTEQAYPEVVKMVSYNIFRTLPPCDSNEFDPEEDEPTLEASWPHLQLVYEFFIRFLESQEFQPSIAKKYIDQKFVLQLLELFDSEDPRERDYLKTVLHRIYGKFLGLRAFIRKQINNIFLRFVYETEHFNGVAELLEILGSIINGFALPLKAEHKQFLVKVLIPLHTVRSLSLFHAQLAYCIVQFLEKDPTLTEPVIRGLLKFWPKTCSQKEVMFLGELEEILDVIEPTQFVKIQEPLFKQISRCVSSPHFQVAERALYYWNNEYIMSLIEENSNVILPIMFASLYRISKEHWNPAIVALVYNVLKAFMEMNSTLFDELTATYKSDRQREKKKEKEREELWKKLEDLELKRGLRSNAIIPT</sequence>
<feature type="domain" description="C-type lectin" evidence="7">
    <location>
        <begin position="365"/>
        <end position="474"/>
    </location>
</feature>
<dbReference type="InterPro" id="IPR036322">
    <property type="entry name" value="WD40_repeat_dom_sf"/>
</dbReference>
<dbReference type="InterPro" id="IPR001304">
    <property type="entry name" value="C-type_lectin-like"/>
</dbReference>
<dbReference type="Gene3D" id="1.25.10.10">
    <property type="entry name" value="Leucine-rich Repeat Variant"/>
    <property type="match status" value="1"/>
</dbReference>
<keyword evidence="2 5" id="KW-0853">WD repeat</keyword>
<protein>
    <recommendedName>
        <fullName evidence="7">C-type lectin domain-containing protein</fullName>
    </recommendedName>
</protein>
<dbReference type="PANTHER" id="PTHR10257">
    <property type="entry name" value="SERINE/THREONINE PROTEIN PHOSPHATASE 2A PP2A REGULATORY SUBUNIT B"/>
    <property type="match status" value="1"/>
</dbReference>
<dbReference type="SUPFAM" id="SSF48371">
    <property type="entry name" value="ARM repeat"/>
    <property type="match status" value="1"/>
</dbReference>
<dbReference type="EMBL" id="JAVHJS010000007">
    <property type="protein sequence ID" value="KAK2853112.1"/>
    <property type="molecule type" value="Genomic_DNA"/>
</dbReference>
<dbReference type="GO" id="GO:0005634">
    <property type="term" value="C:nucleus"/>
    <property type="evidence" value="ECO:0007669"/>
    <property type="project" value="TreeGrafter"/>
</dbReference>
<keyword evidence="4" id="KW-1015">Disulfide bond</keyword>
<dbReference type="PANTHER" id="PTHR10257:SF92">
    <property type="entry name" value="SERINE_THREONINE-PROTEIN PHOSPHATASE 2A 56 KDA REGULATORY SUBUNIT EPSILON ISOFORM"/>
    <property type="match status" value="1"/>
</dbReference>
<dbReference type="Gene3D" id="2.130.10.10">
    <property type="entry name" value="YVTN repeat-like/Quinoprotein amine dehydrogenase"/>
    <property type="match status" value="2"/>
</dbReference>